<dbReference type="SMART" id="SM00736">
    <property type="entry name" value="CADG"/>
    <property type="match status" value="2"/>
</dbReference>
<feature type="region of interest" description="Disordered" evidence="14">
    <location>
        <begin position="163"/>
        <end position="183"/>
    </location>
</feature>
<dbReference type="Pfam" id="PF05454">
    <property type="entry name" value="DAG1"/>
    <property type="match status" value="1"/>
</dbReference>
<dbReference type="PANTHER" id="PTHR21559:SF21">
    <property type="entry name" value="DYSTROGLYCAN 1"/>
    <property type="match status" value="1"/>
</dbReference>
<evidence type="ECO:0000256" key="5">
    <source>
        <dbReference type="ARBA" id="ARBA00023018"/>
    </source>
</evidence>
<evidence type="ECO:0000256" key="9">
    <source>
        <dbReference type="ARBA" id="ARBA00024991"/>
    </source>
</evidence>
<dbReference type="Proteomes" id="UP000789390">
    <property type="component" value="Unassembled WGS sequence"/>
</dbReference>
<comment type="function">
    <text evidence="8">The dystroglycan complex is involved in a number of processes including laminin and basement membrane assembly, sarcolemmal stability, cell survival, peripheral nerve myelination, nodal structure, cell migration, and epithelial polarization.</text>
</comment>
<feature type="domain" description="Peptidase S72" evidence="16">
    <location>
        <begin position="671"/>
        <end position="782"/>
    </location>
</feature>
<dbReference type="GO" id="GO:0021675">
    <property type="term" value="P:nerve development"/>
    <property type="evidence" value="ECO:0007669"/>
    <property type="project" value="TreeGrafter"/>
</dbReference>
<dbReference type="GO" id="GO:0045211">
    <property type="term" value="C:postsynaptic membrane"/>
    <property type="evidence" value="ECO:0007669"/>
    <property type="project" value="UniProtKB-SubCell"/>
</dbReference>
<evidence type="ECO:0000256" key="15">
    <source>
        <dbReference type="SAM" id="Phobius"/>
    </source>
</evidence>
<comment type="caution">
    <text evidence="17">The sequence shown here is derived from an EMBL/GenBank/DDBJ whole genome shotgun (WGS) entry which is preliminary data.</text>
</comment>
<evidence type="ECO:0000256" key="6">
    <source>
        <dbReference type="ARBA" id="ARBA00023242"/>
    </source>
</evidence>
<evidence type="ECO:0000256" key="11">
    <source>
        <dbReference type="ARBA" id="ARBA00030092"/>
    </source>
</evidence>
<organism evidence="17 18">
    <name type="scientific">Daphnia galeata</name>
    <dbReference type="NCBI Taxonomy" id="27404"/>
    <lineage>
        <taxon>Eukaryota</taxon>
        <taxon>Metazoa</taxon>
        <taxon>Ecdysozoa</taxon>
        <taxon>Arthropoda</taxon>
        <taxon>Crustacea</taxon>
        <taxon>Branchiopoda</taxon>
        <taxon>Diplostraca</taxon>
        <taxon>Cladocera</taxon>
        <taxon>Anomopoda</taxon>
        <taxon>Daphniidae</taxon>
        <taxon>Daphnia</taxon>
    </lineage>
</organism>
<dbReference type="PANTHER" id="PTHR21559">
    <property type="entry name" value="DYSTROGLYCAN-RELATED"/>
    <property type="match status" value="1"/>
</dbReference>
<evidence type="ECO:0000313" key="18">
    <source>
        <dbReference type="Proteomes" id="UP000789390"/>
    </source>
</evidence>
<dbReference type="InterPro" id="IPR030398">
    <property type="entry name" value="SEA_DG_dom"/>
</dbReference>
<feature type="compositionally biased region" description="Basic and acidic residues" evidence="14">
    <location>
        <begin position="887"/>
        <end position="900"/>
    </location>
</feature>
<dbReference type="InterPro" id="IPR015919">
    <property type="entry name" value="Cadherin-like_sf"/>
</dbReference>
<dbReference type="GO" id="GO:0002009">
    <property type="term" value="P:morphogenesis of an epithelium"/>
    <property type="evidence" value="ECO:0007669"/>
    <property type="project" value="TreeGrafter"/>
</dbReference>
<dbReference type="GO" id="GO:0042383">
    <property type="term" value="C:sarcolemma"/>
    <property type="evidence" value="ECO:0007669"/>
    <property type="project" value="UniProtKB-SubCell"/>
</dbReference>
<dbReference type="Pfam" id="PF05345">
    <property type="entry name" value="He_PIG"/>
    <property type="match status" value="1"/>
</dbReference>
<protein>
    <recommendedName>
        <fullName evidence="10">Dystroglycan 1</fullName>
    </recommendedName>
    <alternativeName>
        <fullName evidence="12">Dystroglycan</fullName>
    </alternativeName>
    <alternativeName>
        <fullName evidence="11">Dystrophin-associated glycoprotein 1</fullName>
    </alternativeName>
</protein>
<evidence type="ECO:0000256" key="4">
    <source>
        <dbReference type="ARBA" id="ARBA00022553"/>
    </source>
</evidence>
<comment type="function">
    <text evidence="9">Transmembrane protein that plays important roles in connecting the extracellular matrix to the cytoskeleton. Acts as a cell adhesion receptor in both muscle and non-muscle tissues. Receptor for both DMD and UTRN and, through these interactions, scaffolds axin to the cytoskeleton. Also functions in cell adhesion-mediated signaling and implicated in cell polarity.</text>
</comment>
<name>A0A8J2RSM0_9CRUS</name>
<dbReference type="InterPro" id="IPR013783">
    <property type="entry name" value="Ig-like_fold"/>
</dbReference>
<feature type="transmembrane region" description="Helical" evidence="15">
    <location>
        <begin position="816"/>
        <end position="842"/>
    </location>
</feature>
<dbReference type="GO" id="GO:0005509">
    <property type="term" value="F:calcium ion binding"/>
    <property type="evidence" value="ECO:0007669"/>
    <property type="project" value="InterPro"/>
</dbReference>
<keyword evidence="15" id="KW-0472">Membrane</keyword>
<evidence type="ECO:0000259" key="16">
    <source>
        <dbReference type="PROSITE" id="PS51699"/>
    </source>
</evidence>
<dbReference type="PROSITE" id="PS51699">
    <property type="entry name" value="SEA_DG"/>
    <property type="match status" value="2"/>
</dbReference>
<evidence type="ECO:0000256" key="2">
    <source>
        <dbReference type="ARBA" id="ARBA00004239"/>
    </source>
</evidence>
<evidence type="ECO:0000256" key="13">
    <source>
        <dbReference type="ARBA" id="ARBA00034100"/>
    </source>
</evidence>
<evidence type="ECO:0000256" key="3">
    <source>
        <dbReference type="ARBA" id="ARBA00004642"/>
    </source>
</evidence>
<feature type="compositionally biased region" description="Basic and acidic residues" evidence="14">
    <location>
        <begin position="912"/>
        <end position="924"/>
    </location>
</feature>
<keyword evidence="6" id="KW-0539">Nucleus</keyword>
<dbReference type="GO" id="GO:0007411">
    <property type="term" value="P:axon guidance"/>
    <property type="evidence" value="ECO:0007669"/>
    <property type="project" value="TreeGrafter"/>
</dbReference>
<evidence type="ECO:0000256" key="7">
    <source>
        <dbReference type="ARBA" id="ARBA00023257"/>
    </source>
</evidence>
<proteinExistence type="predicted"/>
<dbReference type="Gene3D" id="2.60.40.10">
    <property type="entry name" value="Immunoglobulins"/>
    <property type="match status" value="3"/>
</dbReference>
<dbReference type="GO" id="GO:0005576">
    <property type="term" value="C:extracellular region"/>
    <property type="evidence" value="ECO:0007669"/>
    <property type="project" value="UniProtKB-SubCell"/>
</dbReference>
<evidence type="ECO:0000313" key="17">
    <source>
        <dbReference type="EMBL" id="CAH0107453.1"/>
    </source>
</evidence>
<dbReference type="GO" id="GO:0016011">
    <property type="term" value="C:dystroglycan complex"/>
    <property type="evidence" value="ECO:0007669"/>
    <property type="project" value="TreeGrafter"/>
</dbReference>
<evidence type="ECO:0000256" key="12">
    <source>
        <dbReference type="ARBA" id="ARBA00031034"/>
    </source>
</evidence>
<evidence type="ECO:0000256" key="1">
    <source>
        <dbReference type="ARBA" id="ARBA00004135"/>
    </source>
</evidence>
<dbReference type="AlphaFoldDB" id="A0A8J2RSM0"/>
<sequence length="969" mass="107878">MGELLCCSCWHRLLKFFWNQLTFIILSTRMHNLWIFLLLSAFCSVQGSFDMEPVRNPVLQRLDIPAQLSHHHQDLQLQDHKNIPDVTVEAGKPFIINLPSQTSMAEVTGRDGKPLPPWIVYDATSQTVRGQPGSSDAGDWAVRVDGPAREVFTIRVRRQIVDDDDANEGSGALIDDYSESDDSEVNEEIVSPDHRVVISPTTPLFNGPSVLATPVMESIPSMQARNKNLTNPANRMTAVEPTNRQVEPTPVQVMEGPTVRVLEDYSNSSFFDPIEPTSSAEGTPPLTDDLDFLAPNSIPEYDEEQAKSAPIPPEVTMRLPRIPATAGKVFRFVIPITTFSDPVDGNTANLHLELLFEDGKQLDGITWIGFNASKREIYGLPLADDIGKYSFLVQARNSANLTVTETAEIQVRQHPSERAFHHQFTLQLEPEFSFDEETLPQAYWMLKTVAGLSRTLGDKEDNIVVRRINGTVKNGHAFTFTWSNESLPRSHCPEDEIHESFDLIYNRESDLVTDQLDSELAPQLSVTLGSVELDGICQPLPINPPQSVPQKETKPSSKMNHAPTTRNQVDHLSAEVGVLFRYQVPADTFHDEEDGDTRMLKLSLQNMNRQPLESRSWLQFDSPNQEFYGLPLDGDVGIEEYQLLCTDSSGAVESDGLVVAVKERSKKPEDQPLVEFSLKIDDNFDTLMSKASRKVRLIEALAQIFNDPQPSNIIIRSFTSGSTIVTWSNATLIGTECPPNTVMVNLRRMLMEDDGKLTQRCTDILVAADFQPLSAKVSPLGNCVGEHTPTFAPGVDEGKTEGVDGQPSDDAWSDDYLLTFIVPGIIITVMLLLAAVIACILYRRRRTGKLGLEERRSFVSKGIPIIFAEELEERPSGRHPAKAPVILKEEKPSQPPDYHKVRSSASPYASHKAAEQHDLLRTPSDDVEEEPNSLYQPPPPLSAGRDSSSRYSRPKATPAYRKPPPYVPP</sequence>
<evidence type="ECO:0000256" key="8">
    <source>
        <dbReference type="ARBA" id="ARBA00023567"/>
    </source>
</evidence>
<keyword evidence="5" id="KW-0770">Synapse</keyword>
<feature type="region of interest" description="Disordered" evidence="14">
    <location>
        <begin position="541"/>
        <end position="564"/>
    </location>
</feature>
<evidence type="ECO:0000256" key="14">
    <source>
        <dbReference type="SAM" id="MobiDB-lite"/>
    </source>
</evidence>
<keyword evidence="18" id="KW-1185">Reference proteome</keyword>
<keyword evidence="4" id="KW-0597">Phosphoprotein</keyword>
<dbReference type="SUPFAM" id="SSF49313">
    <property type="entry name" value="Cadherin-like"/>
    <property type="match status" value="3"/>
</dbReference>
<dbReference type="InterPro" id="IPR008465">
    <property type="entry name" value="DAG1_C"/>
</dbReference>
<comment type="subcellular location">
    <subcellularLocation>
        <location evidence="1">Cell membrane</location>
        <location evidence="1">Sarcolemma</location>
    </subcellularLocation>
    <subcellularLocation>
        <location evidence="3">Nucleus</location>
        <location evidence="3">Nucleoplasm</location>
    </subcellularLocation>
    <subcellularLocation>
        <location evidence="13">Postsynaptic cell membrane</location>
    </subcellularLocation>
    <subcellularLocation>
        <location evidence="2">Secreted</location>
        <location evidence="2">Extracellular space</location>
    </subcellularLocation>
</comment>
<feature type="domain" description="Peptidase S72" evidence="16">
    <location>
        <begin position="419"/>
        <end position="536"/>
    </location>
</feature>
<dbReference type="EMBL" id="CAKKLH010000276">
    <property type="protein sequence ID" value="CAH0107453.1"/>
    <property type="molecule type" value="Genomic_DNA"/>
</dbReference>
<dbReference type="GO" id="GO:0005654">
    <property type="term" value="C:nucleoplasm"/>
    <property type="evidence" value="ECO:0007669"/>
    <property type="project" value="UniProtKB-SubCell"/>
</dbReference>
<keyword evidence="15" id="KW-0812">Transmembrane</keyword>
<dbReference type="GO" id="GO:0043236">
    <property type="term" value="F:laminin binding"/>
    <property type="evidence" value="ECO:0007669"/>
    <property type="project" value="TreeGrafter"/>
</dbReference>
<evidence type="ECO:0000256" key="10">
    <source>
        <dbReference type="ARBA" id="ARBA00026224"/>
    </source>
</evidence>
<keyword evidence="15" id="KW-1133">Transmembrane helix</keyword>
<dbReference type="InterPro" id="IPR006644">
    <property type="entry name" value="Cadg"/>
</dbReference>
<keyword evidence="7" id="KW-0628">Postsynaptic cell membrane</keyword>
<reference evidence="17" key="1">
    <citation type="submission" date="2021-11" db="EMBL/GenBank/DDBJ databases">
        <authorList>
            <person name="Schell T."/>
        </authorList>
    </citation>
    <scope>NUCLEOTIDE SEQUENCE</scope>
    <source>
        <strain evidence="17">M5</strain>
    </source>
</reference>
<gene>
    <name evidence="17" type="ORF">DGAL_LOCUS10751</name>
</gene>
<accession>A0A8J2RSM0</accession>
<feature type="region of interest" description="Disordered" evidence="14">
    <location>
        <begin position="873"/>
        <end position="969"/>
    </location>
</feature>
<dbReference type="OrthoDB" id="5990676at2759"/>